<proteinExistence type="predicted"/>
<dbReference type="PANTHER" id="PTHR34580">
    <property type="match status" value="1"/>
</dbReference>
<dbReference type="PANTHER" id="PTHR34580:SF8">
    <property type="entry name" value="WYL DOMAIN-CONTAINING PROTEIN"/>
    <property type="match status" value="1"/>
</dbReference>
<dbReference type="Proteomes" id="UP000077407">
    <property type="component" value="Unassembled WGS sequence"/>
</dbReference>
<gene>
    <name evidence="4" type="ORF">WY13_02796</name>
</gene>
<dbReference type="InterPro" id="IPR026881">
    <property type="entry name" value="WYL_dom"/>
</dbReference>
<evidence type="ECO:0000313" key="5">
    <source>
        <dbReference type="Proteomes" id="UP000077407"/>
    </source>
</evidence>
<dbReference type="Gene3D" id="1.10.10.10">
    <property type="entry name" value="Winged helix-like DNA-binding domain superfamily/Winged helix DNA-binding domain"/>
    <property type="match status" value="1"/>
</dbReference>
<dbReference type="RefSeq" id="WP_063556163.1">
    <property type="nucleotide sequence ID" value="NZ_LITT01000035.1"/>
</dbReference>
<feature type="domain" description="WCX" evidence="3">
    <location>
        <begin position="237"/>
        <end position="313"/>
    </location>
</feature>
<dbReference type="SUPFAM" id="SSF46785">
    <property type="entry name" value="Winged helix' DNA-binding domain"/>
    <property type="match status" value="1"/>
</dbReference>
<dbReference type="AlphaFoldDB" id="A0A168MMA3"/>
<dbReference type="Pfam" id="PF13280">
    <property type="entry name" value="WYL"/>
    <property type="match status" value="1"/>
</dbReference>
<dbReference type="Pfam" id="PF08279">
    <property type="entry name" value="HTH_11"/>
    <property type="match status" value="1"/>
</dbReference>
<dbReference type="InterPro" id="IPR051534">
    <property type="entry name" value="CBASS_pafABC_assoc_protein"/>
</dbReference>
<dbReference type="EMBL" id="LITT01000035">
    <property type="protein sequence ID" value="OAA84893.1"/>
    <property type="molecule type" value="Genomic_DNA"/>
</dbReference>
<comment type="caution">
    <text evidence="4">The sequence shown here is derived from an EMBL/GenBank/DDBJ whole genome shotgun (WGS) entry which is preliminary data.</text>
</comment>
<organism evidence="4 5">
    <name type="scientific">Clostridium ljungdahlii</name>
    <dbReference type="NCBI Taxonomy" id="1538"/>
    <lineage>
        <taxon>Bacteria</taxon>
        <taxon>Bacillati</taxon>
        <taxon>Bacillota</taxon>
        <taxon>Clostridia</taxon>
        <taxon>Eubacteriales</taxon>
        <taxon>Clostridiaceae</taxon>
        <taxon>Clostridium</taxon>
    </lineage>
</organism>
<dbReference type="PATRIC" id="fig|1538.10.peg.2696"/>
<evidence type="ECO:0000259" key="2">
    <source>
        <dbReference type="Pfam" id="PF13280"/>
    </source>
</evidence>
<protein>
    <submittedName>
        <fullName evidence="4">HTH domain protein</fullName>
    </submittedName>
</protein>
<sequence length="317" mass="37274">MSKISNLLEIIIMLQYKGLTTASELSEILEVDKKTIYRYIRNLNEASVPIYTIKGRNGGFYIDQNFYIKPSNLSENELEALLMAEEILTSKNGFVYEKDLKNAIFKVKSINVNKNKDLSKINSNKNFSINYVGSMENLEDKISKINYSMSRGRSLSINYFSVNKNNLTMRKIDPYDLIFKEGDWYIIGYCHMKGDIRSFKLNRVKNLKISKDIYMRPHTFSLKEYLDKNWGIFMGDKIKVVIKFSEKEAAFIKDTTWHIHQHIDQLKGGKILFTIYLNELEDIKKWILSFGKNAEVIEPIELRKNIKKELEELYKRY</sequence>
<evidence type="ECO:0000259" key="3">
    <source>
        <dbReference type="Pfam" id="PF25583"/>
    </source>
</evidence>
<dbReference type="InterPro" id="IPR028349">
    <property type="entry name" value="PafC-like"/>
</dbReference>
<evidence type="ECO:0000259" key="1">
    <source>
        <dbReference type="Pfam" id="PF08279"/>
    </source>
</evidence>
<dbReference type="PIRSF" id="PIRSF016838">
    <property type="entry name" value="PafC"/>
    <property type="match status" value="1"/>
</dbReference>
<dbReference type="InterPro" id="IPR057727">
    <property type="entry name" value="WCX_dom"/>
</dbReference>
<dbReference type="OrthoDB" id="9767131at2"/>
<dbReference type="InterPro" id="IPR036388">
    <property type="entry name" value="WH-like_DNA-bd_sf"/>
</dbReference>
<dbReference type="PROSITE" id="PS52050">
    <property type="entry name" value="WYL"/>
    <property type="match status" value="1"/>
</dbReference>
<feature type="domain" description="Helix-turn-helix type 11" evidence="1">
    <location>
        <begin position="7"/>
        <end position="58"/>
    </location>
</feature>
<reference evidence="4 5" key="1">
    <citation type="journal article" date="2015" name="Biotechnol. Bioeng.">
        <title>Genome sequence and phenotypic characterization of Caulobacter segnis.</title>
        <authorList>
            <person name="Patel S."/>
            <person name="Fletcher B."/>
            <person name="Scott D.C."/>
            <person name="Ely B."/>
        </authorList>
    </citation>
    <scope>NUCLEOTIDE SEQUENCE [LARGE SCALE GENOMIC DNA]</scope>
    <source>
        <strain evidence="4 5">ERI-2</strain>
    </source>
</reference>
<evidence type="ECO:0000313" key="4">
    <source>
        <dbReference type="EMBL" id="OAA84893.1"/>
    </source>
</evidence>
<feature type="domain" description="WYL" evidence="2">
    <location>
        <begin position="143"/>
        <end position="208"/>
    </location>
</feature>
<name>A0A168MMA3_9CLOT</name>
<dbReference type="InterPro" id="IPR013196">
    <property type="entry name" value="HTH_11"/>
</dbReference>
<dbReference type="Pfam" id="PF25583">
    <property type="entry name" value="WCX"/>
    <property type="match status" value="1"/>
</dbReference>
<dbReference type="InterPro" id="IPR036390">
    <property type="entry name" value="WH_DNA-bd_sf"/>
</dbReference>
<accession>A0A168MMA3</accession>